<dbReference type="STRING" id="50376.A0A517LCW9"/>
<dbReference type="Proteomes" id="UP000316270">
    <property type="component" value="Chromosome 9"/>
</dbReference>
<feature type="region of interest" description="Disordered" evidence="1">
    <location>
        <begin position="156"/>
        <end position="188"/>
    </location>
</feature>
<dbReference type="AlphaFoldDB" id="A0A517LCW9"/>
<proteinExistence type="predicted"/>
<reference evidence="3 4" key="1">
    <citation type="submission" date="2019-07" db="EMBL/GenBank/DDBJ databases">
        <title>Finished genome of Venturia effusa.</title>
        <authorList>
            <person name="Young C.A."/>
            <person name="Cox M.P."/>
            <person name="Ganley A.R.D."/>
            <person name="David W.J."/>
        </authorList>
    </citation>
    <scope>NUCLEOTIDE SEQUENCE [LARGE SCALE GENOMIC DNA]</scope>
    <source>
        <strain evidence="4">albino</strain>
    </source>
</reference>
<keyword evidence="2" id="KW-0732">Signal</keyword>
<gene>
    <name evidence="3" type="ORF">FKW77_009124</name>
</gene>
<dbReference type="EMBL" id="CP042193">
    <property type="protein sequence ID" value="QDS73480.1"/>
    <property type="molecule type" value="Genomic_DNA"/>
</dbReference>
<evidence type="ECO:0000256" key="2">
    <source>
        <dbReference type="SAM" id="SignalP"/>
    </source>
</evidence>
<evidence type="ECO:0000313" key="3">
    <source>
        <dbReference type="EMBL" id="QDS73480.1"/>
    </source>
</evidence>
<sequence>MVHLSKFLTVVVAGSSVASASNTVRRSAGASAQADAKDAVASLSSLLAVLSNSIGSDGQLDGAELKTAFQGYVKTLQSVSNVTAEFSPNWEGAAMGGAAMAIQGLVTGALMGMTTQWTFAGLNSGIKAATGIDPMELLSSAALGGGSASALGGLAGQMPGMPKSMGTPPTPKSGSRFVSQPVAAPPAS</sequence>
<feature type="signal peptide" evidence="2">
    <location>
        <begin position="1"/>
        <end position="20"/>
    </location>
</feature>
<dbReference type="OrthoDB" id="10562261at2759"/>
<accession>A0A517LCW9</accession>
<keyword evidence="4" id="KW-1185">Reference proteome</keyword>
<organism evidence="3 4">
    <name type="scientific">Venturia effusa</name>
    <dbReference type="NCBI Taxonomy" id="50376"/>
    <lineage>
        <taxon>Eukaryota</taxon>
        <taxon>Fungi</taxon>
        <taxon>Dikarya</taxon>
        <taxon>Ascomycota</taxon>
        <taxon>Pezizomycotina</taxon>
        <taxon>Dothideomycetes</taxon>
        <taxon>Pleosporomycetidae</taxon>
        <taxon>Venturiales</taxon>
        <taxon>Venturiaceae</taxon>
        <taxon>Venturia</taxon>
    </lineage>
</organism>
<feature type="chain" id="PRO_5022015536" evidence="2">
    <location>
        <begin position="21"/>
        <end position="188"/>
    </location>
</feature>
<evidence type="ECO:0000313" key="4">
    <source>
        <dbReference type="Proteomes" id="UP000316270"/>
    </source>
</evidence>
<protein>
    <submittedName>
        <fullName evidence="3">Uncharacterized protein</fullName>
    </submittedName>
</protein>
<evidence type="ECO:0000256" key="1">
    <source>
        <dbReference type="SAM" id="MobiDB-lite"/>
    </source>
</evidence>
<name>A0A517LCW9_9PEZI</name>